<evidence type="ECO:0000256" key="7">
    <source>
        <dbReference type="ARBA" id="ARBA00023237"/>
    </source>
</evidence>
<evidence type="ECO:0000313" key="14">
    <source>
        <dbReference type="EMBL" id="ANY19344.1"/>
    </source>
</evidence>
<gene>
    <name evidence="14" type="primary">btuB_2</name>
    <name evidence="14" type="ORF">A6F68_00818</name>
</gene>
<feature type="domain" description="TonB-dependent receptor plug" evidence="13">
    <location>
        <begin position="57"/>
        <end position="158"/>
    </location>
</feature>
<evidence type="ECO:0000256" key="10">
    <source>
        <dbReference type="SAM" id="MobiDB-lite"/>
    </source>
</evidence>
<comment type="subcellular location">
    <subcellularLocation>
        <location evidence="1 8">Cell outer membrane</location>
        <topology evidence="1 8">Multi-pass membrane protein</topology>
    </subcellularLocation>
</comment>
<dbReference type="AlphaFoldDB" id="A0A1B2AB57"/>
<organism evidence="14 15">
    <name type="scientific">Tsuneonella dongtanensis</name>
    <dbReference type="NCBI Taxonomy" id="692370"/>
    <lineage>
        <taxon>Bacteria</taxon>
        <taxon>Pseudomonadati</taxon>
        <taxon>Pseudomonadota</taxon>
        <taxon>Alphaproteobacteria</taxon>
        <taxon>Sphingomonadales</taxon>
        <taxon>Erythrobacteraceae</taxon>
        <taxon>Tsuneonella</taxon>
    </lineage>
</organism>
<evidence type="ECO:0000256" key="2">
    <source>
        <dbReference type="ARBA" id="ARBA00022448"/>
    </source>
</evidence>
<dbReference type="PATRIC" id="fig|692370.5.peg.833"/>
<keyword evidence="7 8" id="KW-0998">Cell outer membrane</keyword>
<dbReference type="Pfam" id="PF07715">
    <property type="entry name" value="Plug"/>
    <property type="match status" value="1"/>
</dbReference>
<dbReference type="RefSeq" id="WP_067676676.1">
    <property type="nucleotide sequence ID" value="NZ_CP016591.1"/>
</dbReference>
<feature type="domain" description="TonB-dependent receptor-like beta-barrel" evidence="12">
    <location>
        <begin position="432"/>
        <end position="949"/>
    </location>
</feature>
<evidence type="ECO:0000256" key="5">
    <source>
        <dbReference type="ARBA" id="ARBA00023077"/>
    </source>
</evidence>
<dbReference type="InterPro" id="IPR010104">
    <property type="entry name" value="TonB_rcpt_bac"/>
</dbReference>
<dbReference type="InterPro" id="IPR036942">
    <property type="entry name" value="Beta-barrel_TonB_sf"/>
</dbReference>
<name>A0A1B2AB57_9SPHN</name>
<reference evidence="14 15" key="1">
    <citation type="submission" date="2016-07" db="EMBL/GenBank/DDBJ databases">
        <title>Complete genome sequence of Altererythrobacter dongtanensis KCTC 22672, a type strain with esterase isolated from tidal flat.</title>
        <authorList>
            <person name="Cheng H."/>
            <person name="Wu Y.-H."/>
            <person name="Zhou P."/>
            <person name="Huo Y.-Y."/>
            <person name="Wang C.-S."/>
            <person name="Xu X.-W."/>
        </authorList>
    </citation>
    <scope>NUCLEOTIDE SEQUENCE [LARGE SCALE GENOMIC DNA]</scope>
    <source>
        <strain evidence="14 15">KCTC 22672</strain>
    </source>
</reference>
<dbReference type="SUPFAM" id="SSF56935">
    <property type="entry name" value="Porins"/>
    <property type="match status" value="1"/>
</dbReference>
<dbReference type="NCBIfam" id="TIGR01782">
    <property type="entry name" value="TonB-Xanth-Caul"/>
    <property type="match status" value="1"/>
</dbReference>
<proteinExistence type="inferred from homology"/>
<evidence type="ECO:0000256" key="4">
    <source>
        <dbReference type="ARBA" id="ARBA00022692"/>
    </source>
</evidence>
<dbReference type="STRING" id="692370.A6F68_00818"/>
<evidence type="ECO:0000256" key="1">
    <source>
        <dbReference type="ARBA" id="ARBA00004571"/>
    </source>
</evidence>
<dbReference type="InterPro" id="IPR039426">
    <property type="entry name" value="TonB-dep_rcpt-like"/>
</dbReference>
<dbReference type="Gene3D" id="2.40.170.20">
    <property type="entry name" value="TonB-dependent receptor, beta-barrel domain"/>
    <property type="match status" value="1"/>
</dbReference>
<dbReference type="PANTHER" id="PTHR40980:SF3">
    <property type="entry name" value="TONB-DEPENDENT RECEPTOR-LIKE BETA-BARREL DOMAIN-CONTAINING PROTEIN"/>
    <property type="match status" value="1"/>
</dbReference>
<feature type="region of interest" description="Disordered" evidence="10">
    <location>
        <begin position="706"/>
        <end position="735"/>
    </location>
</feature>
<keyword evidence="15" id="KW-1185">Reference proteome</keyword>
<keyword evidence="3 8" id="KW-1134">Transmembrane beta strand</keyword>
<keyword evidence="6 8" id="KW-0472">Membrane</keyword>
<dbReference type="Proteomes" id="UP000092932">
    <property type="component" value="Chromosome"/>
</dbReference>
<evidence type="ECO:0000313" key="15">
    <source>
        <dbReference type="Proteomes" id="UP000092932"/>
    </source>
</evidence>
<dbReference type="KEGG" id="ado:A6F68_00818"/>
<dbReference type="PANTHER" id="PTHR40980">
    <property type="entry name" value="PLUG DOMAIN-CONTAINING PROTEIN"/>
    <property type="match status" value="1"/>
</dbReference>
<dbReference type="InterPro" id="IPR000531">
    <property type="entry name" value="Beta-barrel_TonB"/>
</dbReference>
<dbReference type="InterPro" id="IPR012910">
    <property type="entry name" value="Plug_dom"/>
</dbReference>
<dbReference type="GO" id="GO:0009279">
    <property type="term" value="C:cell outer membrane"/>
    <property type="evidence" value="ECO:0007669"/>
    <property type="project" value="UniProtKB-SubCell"/>
</dbReference>
<evidence type="ECO:0000256" key="9">
    <source>
        <dbReference type="RuleBase" id="RU003357"/>
    </source>
</evidence>
<keyword evidence="5 9" id="KW-0798">TonB box</keyword>
<keyword evidence="4 8" id="KW-0812">Transmembrane</keyword>
<dbReference type="InterPro" id="IPR037066">
    <property type="entry name" value="Plug_dom_sf"/>
</dbReference>
<dbReference type="PROSITE" id="PS52016">
    <property type="entry name" value="TONB_DEPENDENT_REC_3"/>
    <property type="match status" value="1"/>
</dbReference>
<feature type="chain" id="PRO_5008533996" evidence="11">
    <location>
        <begin position="26"/>
        <end position="982"/>
    </location>
</feature>
<dbReference type="Pfam" id="PF00593">
    <property type="entry name" value="TonB_dep_Rec_b-barrel"/>
    <property type="match status" value="1"/>
</dbReference>
<comment type="similarity">
    <text evidence="8 9">Belongs to the TonB-dependent receptor family.</text>
</comment>
<evidence type="ECO:0000259" key="12">
    <source>
        <dbReference type="Pfam" id="PF00593"/>
    </source>
</evidence>
<dbReference type="EMBL" id="CP016591">
    <property type="protein sequence ID" value="ANY19344.1"/>
    <property type="molecule type" value="Genomic_DNA"/>
</dbReference>
<keyword evidence="11" id="KW-0732">Signal</keyword>
<accession>A0A1B2AB57</accession>
<evidence type="ECO:0000256" key="3">
    <source>
        <dbReference type="ARBA" id="ARBA00022452"/>
    </source>
</evidence>
<evidence type="ECO:0000256" key="6">
    <source>
        <dbReference type="ARBA" id="ARBA00023136"/>
    </source>
</evidence>
<keyword evidence="2 8" id="KW-0813">Transport</keyword>
<dbReference type="Gene3D" id="2.170.130.10">
    <property type="entry name" value="TonB-dependent receptor, plug domain"/>
    <property type="match status" value="1"/>
</dbReference>
<protein>
    <submittedName>
        <fullName evidence="14">Vitamin B12 transporter BtuB</fullName>
    </submittedName>
</protein>
<evidence type="ECO:0000259" key="13">
    <source>
        <dbReference type="Pfam" id="PF07715"/>
    </source>
</evidence>
<sequence length="982" mass="107374">MISTHRVRTSIIAIAASSFASPALAQDATDPNAGEGEIVVSGIRQSLEDALNTKKNNNKISDVISAEDIGKLPDLNVAEAMQRVTGVQIGRDETGAGSNFQIRGLSNNNVEVNGRQIASNGGDTRSNSFNTLGSQLFKEIEVVKSQTADLIEGSIGGTVKLKTYRPLDFRKFTISGQAQVSDTELTKPGYLFSGLIAKPFDTGMGRIGILLNGAYERRNVTAEGVAVDWRVMQSQQQTKYPGISTTYSTFRPGQVLVERRPFEFDQISLDGMVQWEATPNLEFFVQGTYSQYDRDRAQNRFIYVLTSNNSAGVTSPQAPVLSTYTRPAFGTEFTCTNPSQPATCASAGSTVSRDLLLAGELTRTPDRTAANFEQYKETQQAYAGGFKYTGSPIQVEFQYSYSKARVDRDALNHALNLTTGLAGTLSQPGARWDFTDGADLPSISLVFPTGAREEDNPSAYTLNNFSGQLGYSVNTQNAAALDFDWDTGANFVRNIAFGMRWSENNIRRFQQRIGGAGGLTIGGTNNLGTIQQNSPDAVGDIYQLLTPPVLDGYTGDIVRQWIVPVFDQRQDLNDYARATAPGLYYFIDPYYPYDITENVFAGYVMADFEGNLGVPFTGNAGVRLVETSVKGYACTLPVPGDTITAFGRELCHFDSLQQGNPGTPGPIPVTDNVDSNSYFKILPSANITFSLQPDLLLRLAASRAMSRPNPSDLAPSRDIAQGGTTGRQGNPRLQPFESDNFDVSLEWYVNRSTAFTAAAFLKKVRNFTELERFIFSFDEDNSGTIDDDEDFSITRPVNGGSGTIKGFELNAQVTFDFLPGFLDGLGFSANYTYTDSSQNSGFDELTGEQLPIPGLSKHAYNLVAFYEKYGLSLRAAYNWRSRNYEGGGPGSNDLRLYSVDQDQLALGRTVYIPYSAALSNFNAPYAQLDLSASYQIVKGVTVFGQWQNVNNELKTQYYSVPEALGNVTDTGSIMRAGIRFRF</sequence>
<evidence type="ECO:0000256" key="8">
    <source>
        <dbReference type="PROSITE-ProRule" id="PRU01360"/>
    </source>
</evidence>
<evidence type="ECO:0000256" key="11">
    <source>
        <dbReference type="SAM" id="SignalP"/>
    </source>
</evidence>
<feature type="signal peptide" evidence="11">
    <location>
        <begin position="1"/>
        <end position="25"/>
    </location>
</feature>